<comment type="caution">
    <text evidence="2">The sequence shown here is derived from an EMBL/GenBank/DDBJ whole genome shotgun (WGS) entry which is preliminary data.</text>
</comment>
<dbReference type="Proteomes" id="UP000548476">
    <property type="component" value="Unassembled WGS sequence"/>
</dbReference>
<evidence type="ECO:0000313" key="3">
    <source>
        <dbReference type="Proteomes" id="UP000548476"/>
    </source>
</evidence>
<proteinExistence type="predicted"/>
<dbReference type="EMBL" id="JACHGT010000005">
    <property type="protein sequence ID" value="MBB6034986.1"/>
    <property type="molecule type" value="Genomic_DNA"/>
</dbReference>
<protein>
    <submittedName>
        <fullName evidence="2">Uncharacterized protein</fullName>
    </submittedName>
</protein>
<feature type="region of interest" description="Disordered" evidence="1">
    <location>
        <begin position="1"/>
        <end position="25"/>
    </location>
</feature>
<gene>
    <name evidence="2" type="ORF">HNR73_002840</name>
</gene>
<sequence>MAGEVGIRSVHDAGSSGRQAETAADGFKSVRRNFDTFCDEAGSAANEGPMVRGIQSFQEDNAKALQSIATHGRSVGENIQGGTGMTVNYDTDIADGYRLITPKFGDARYKQLLDINR</sequence>
<evidence type="ECO:0000313" key="2">
    <source>
        <dbReference type="EMBL" id="MBB6034986.1"/>
    </source>
</evidence>
<dbReference type="AlphaFoldDB" id="A0A841FFE0"/>
<keyword evidence="3" id="KW-1185">Reference proteome</keyword>
<reference evidence="2 3" key="1">
    <citation type="submission" date="2020-08" db="EMBL/GenBank/DDBJ databases">
        <title>Genomic Encyclopedia of Type Strains, Phase IV (KMG-IV): sequencing the most valuable type-strain genomes for metagenomic binning, comparative biology and taxonomic classification.</title>
        <authorList>
            <person name="Goeker M."/>
        </authorList>
    </citation>
    <scope>NUCLEOTIDE SEQUENCE [LARGE SCALE GENOMIC DNA]</scope>
    <source>
        <strain evidence="2 3">YIM 65646</strain>
    </source>
</reference>
<evidence type="ECO:0000256" key="1">
    <source>
        <dbReference type="SAM" id="MobiDB-lite"/>
    </source>
</evidence>
<name>A0A841FFE0_9ACTN</name>
<dbReference type="RefSeq" id="WP_184787832.1">
    <property type="nucleotide sequence ID" value="NZ_BONT01000112.1"/>
</dbReference>
<accession>A0A841FFE0</accession>
<organism evidence="2 3">
    <name type="scientific">Phytomonospora endophytica</name>
    <dbReference type="NCBI Taxonomy" id="714109"/>
    <lineage>
        <taxon>Bacteria</taxon>
        <taxon>Bacillati</taxon>
        <taxon>Actinomycetota</taxon>
        <taxon>Actinomycetes</taxon>
        <taxon>Micromonosporales</taxon>
        <taxon>Micromonosporaceae</taxon>
        <taxon>Phytomonospora</taxon>
    </lineage>
</organism>